<dbReference type="PANTHER" id="PTHR34406:SF1">
    <property type="entry name" value="PROTEIN YCEI"/>
    <property type="match status" value="1"/>
</dbReference>
<dbReference type="STRING" id="675635.Psed_3318"/>
<proteinExistence type="inferred from homology"/>
<evidence type="ECO:0000256" key="1">
    <source>
        <dbReference type="ARBA" id="ARBA00008812"/>
    </source>
</evidence>
<dbReference type="PANTHER" id="PTHR34406">
    <property type="entry name" value="PROTEIN YCEI"/>
    <property type="match status" value="1"/>
</dbReference>
<dbReference type="KEGG" id="pdx:Psed_3318"/>
<name>F4CX67_PSEUX</name>
<evidence type="ECO:0000259" key="3">
    <source>
        <dbReference type="SMART" id="SM00867"/>
    </source>
</evidence>
<dbReference type="InterPro" id="IPR036761">
    <property type="entry name" value="TTHA0802/YceI-like_sf"/>
</dbReference>
<dbReference type="RefSeq" id="WP_013675428.1">
    <property type="nucleotide sequence ID" value="NC_015312.1"/>
</dbReference>
<protein>
    <submittedName>
        <fullName evidence="4">YceI family protein</fullName>
    </submittedName>
</protein>
<keyword evidence="5" id="KW-1185">Reference proteome</keyword>
<dbReference type="EMBL" id="CP002593">
    <property type="protein sequence ID" value="AEA25508.1"/>
    <property type="molecule type" value="Genomic_DNA"/>
</dbReference>
<feature type="region of interest" description="Disordered" evidence="2">
    <location>
        <begin position="1"/>
        <end position="20"/>
    </location>
</feature>
<dbReference type="eggNOG" id="COG2353">
    <property type="taxonomic scope" value="Bacteria"/>
</dbReference>
<gene>
    <name evidence="4" type="ordered locus">Psed_3318</name>
</gene>
<accession>F4CX67</accession>
<dbReference type="HOGENOM" id="CLU_071003_3_1_11"/>
<dbReference type="InterPro" id="IPR007372">
    <property type="entry name" value="Lipid/polyisoprenoid-bd_YceI"/>
</dbReference>
<dbReference type="Proteomes" id="UP000007809">
    <property type="component" value="Chromosome"/>
</dbReference>
<dbReference type="Gene3D" id="2.40.128.110">
    <property type="entry name" value="Lipid/polyisoprenoid-binding, YceI-like"/>
    <property type="match status" value="1"/>
</dbReference>
<comment type="similarity">
    <text evidence="1">Belongs to the UPF0312 family.</text>
</comment>
<organism evidence="4 5">
    <name type="scientific">Pseudonocardia dioxanivorans (strain ATCC 55486 / DSM 44775 / JCM 13855 / CB1190)</name>
    <dbReference type="NCBI Taxonomy" id="675635"/>
    <lineage>
        <taxon>Bacteria</taxon>
        <taxon>Bacillati</taxon>
        <taxon>Actinomycetota</taxon>
        <taxon>Actinomycetes</taxon>
        <taxon>Pseudonocardiales</taxon>
        <taxon>Pseudonocardiaceae</taxon>
        <taxon>Pseudonocardia</taxon>
    </lineage>
</organism>
<feature type="domain" description="Lipid/polyisoprenoid-binding YceI-like" evidence="3">
    <location>
        <begin position="22"/>
        <end position="173"/>
    </location>
</feature>
<dbReference type="Pfam" id="PF04264">
    <property type="entry name" value="YceI"/>
    <property type="match status" value="1"/>
</dbReference>
<sequence>MTARPAPTVHDGSGVRGVAPGRHRIAPTRSTLAFRVREFGMVTVTGTFAVLDGEAVVTDGVARVRVVADAGSFTTGNRRRDADVRGHRFLDAATFPELTWTGELADGTTTAPGTLRVRDVETPTAVEVAAVESGRGVTRVRAWMVVDRCAAGVPAGRLIVARTLDVDADLTLLRVA</sequence>
<reference evidence="4 5" key="1">
    <citation type="journal article" date="2011" name="J. Bacteriol.">
        <title>Genome sequence of the 1,4-dioxane-degrading Pseudonocardia dioxanivorans strain CB1190.</title>
        <authorList>
            <person name="Sales C.M."/>
            <person name="Mahendra S."/>
            <person name="Grostern A."/>
            <person name="Parales R.E."/>
            <person name="Goodwin L.A."/>
            <person name="Woyke T."/>
            <person name="Nolan M."/>
            <person name="Lapidus A."/>
            <person name="Chertkov O."/>
            <person name="Ovchinnikova G."/>
            <person name="Sczyrba A."/>
            <person name="Alvarez-Cohen L."/>
        </authorList>
    </citation>
    <scope>NUCLEOTIDE SEQUENCE [LARGE SCALE GENOMIC DNA]</scope>
    <source>
        <strain evidence="5">ATCC 55486 / DSM 44775 / JCM 13855 / CB1190</strain>
    </source>
</reference>
<evidence type="ECO:0000313" key="4">
    <source>
        <dbReference type="EMBL" id="AEA25508.1"/>
    </source>
</evidence>
<dbReference type="SUPFAM" id="SSF101874">
    <property type="entry name" value="YceI-like"/>
    <property type="match status" value="1"/>
</dbReference>
<dbReference type="SMART" id="SM00867">
    <property type="entry name" value="YceI"/>
    <property type="match status" value="1"/>
</dbReference>
<dbReference type="OrthoDB" id="9811006at2"/>
<evidence type="ECO:0000313" key="5">
    <source>
        <dbReference type="Proteomes" id="UP000007809"/>
    </source>
</evidence>
<evidence type="ECO:0000256" key="2">
    <source>
        <dbReference type="SAM" id="MobiDB-lite"/>
    </source>
</evidence>
<dbReference type="AlphaFoldDB" id="F4CX67"/>